<dbReference type="InterPro" id="IPR000073">
    <property type="entry name" value="AB_hydrolase_1"/>
</dbReference>
<dbReference type="SUPFAM" id="SSF53474">
    <property type="entry name" value="alpha/beta-Hydrolases"/>
    <property type="match status" value="1"/>
</dbReference>
<gene>
    <name evidence="2" type="ORF">DFH07DRAFT_814281</name>
</gene>
<protein>
    <recommendedName>
        <fullName evidence="1">AB hydrolase-1 domain-containing protein</fullName>
    </recommendedName>
</protein>
<accession>A0AAD7NIZ4</accession>
<evidence type="ECO:0000313" key="3">
    <source>
        <dbReference type="Proteomes" id="UP001215280"/>
    </source>
</evidence>
<dbReference type="InterPro" id="IPR029058">
    <property type="entry name" value="AB_hydrolase_fold"/>
</dbReference>
<dbReference type="Gene3D" id="3.40.50.1820">
    <property type="entry name" value="alpha/beta hydrolase"/>
    <property type="match status" value="1"/>
</dbReference>
<dbReference type="EMBL" id="JARJLG010000043">
    <property type="protein sequence ID" value="KAJ7762406.1"/>
    <property type="molecule type" value="Genomic_DNA"/>
</dbReference>
<reference evidence="2" key="1">
    <citation type="submission" date="2023-03" db="EMBL/GenBank/DDBJ databases">
        <title>Massive genome expansion in bonnet fungi (Mycena s.s.) driven by repeated elements and novel gene families across ecological guilds.</title>
        <authorList>
            <consortium name="Lawrence Berkeley National Laboratory"/>
            <person name="Harder C.B."/>
            <person name="Miyauchi S."/>
            <person name="Viragh M."/>
            <person name="Kuo A."/>
            <person name="Thoen E."/>
            <person name="Andreopoulos B."/>
            <person name="Lu D."/>
            <person name="Skrede I."/>
            <person name="Drula E."/>
            <person name="Henrissat B."/>
            <person name="Morin E."/>
            <person name="Kohler A."/>
            <person name="Barry K."/>
            <person name="LaButti K."/>
            <person name="Morin E."/>
            <person name="Salamov A."/>
            <person name="Lipzen A."/>
            <person name="Mereny Z."/>
            <person name="Hegedus B."/>
            <person name="Baldrian P."/>
            <person name="Stursova M."/>
            <person name="Weitz H."/>
            <person name="Taylor A."/>
            <person name="Grigoriev I.V."/>
            <person name="Nagy L.G."/>
            <person name="Martin F."/>
            <person name="Kauserud H."/>
        </authorList>
    </citation>
    <scope>NUCLEOTIDE SEQUENCE</scope>
    <source>
        <strain evidence="2">CBHHK188m</strain>
    </source>
</reference>
<evidence type="ECO:0000259" key="1">
    <source>
        <dbReference type="Pfam" id="PF12697"/>
    </source>
</evidence>
<name>A0AAD7NIZ4_9AGAR</name>
<feature type="domain" description="AB hydrolase-1" evidence="1">
    <location>
        <begin position="49"/>
        <end position="331"/>
    </location>
</feature>
<evidence type="ECO:0000313" key="2">
    <source>
        <dbReference type="EMBL" id="KAJ7762406.1"/>
    </source>
</evidence>
<dbReference type="Proteomes" id="UP001215280">
    <property type="component" value="Unassembled WGS sequence"/>
</dbReference>
<dbReference type="AlphaFoldDB" id="A0AAD7NIZ4"/>
<sequence length="347" mass="38584">MISQTLLHPLVAKSVYFTYCLDRPLQCIATQYTLGNVMVTSDATAFSLVFTCGISLLQDTWIPAIKELFRRASESSSCKIQSAWVVERPNHGESALINAKILKEHYSVQFLSLQYSTAIHAFLTSNILSASERNNLVGIGHSGGGGSLIQALKYGVEDGHKIPLKSLVLVEAPPIGPEVWPLFEIMYAGVKKSNARRTTSWPSKEVAMKWFATHFPWKAFSPDVLRIVEDTYFIPDAERPGFITTKTTIEQETACFVDNGTNLLSFPFLRTILADLPTHIIAGSDHDLWPPGVYDQIVENTRQIRVQLASVTEINGTGHYLPVVNPREMAARVFEILQNPPPKLSKL</sequence>
<comment type="caution">
    <text evidence="2">The sequence shown here is derived from an EMBL/GenBank/DDBJ whole genome shotgun (WGS) entry which is preliminary data.</text>
</comment>
<proteinExistence type="predicted"/>
<dbReference type="Pfam" id="PF12697">
    <property type="entry name" value="Abhydrolase_6"/>
    <property type="match status" value="1"/>
</dbReference>
<organism evidence="2 3">
    <name type="scientific">Mycena maculata</name>
    <dbReference type="NCBI Taxonomy" id="230809"/>
    <lineage>
        <taxon>Eukaryota</taxon>
        <taxon>Fungi</taxon>
        <taxon>Dikarya</taxon>
        <taxon>Basidiomycota</taxon>
        <taxon>Agaricomycotina</taxon>
        <taxon>Agaricomycetes</taxon>
        <taxon>Agaricomycetidae</taxon>
        <taxon>Agaricales</taxon>
        <taxon>Marasmiineae</taxon>
        <taxon>Mycenaceae</taxon>
        <taxon>Mycena</taxon>
    </lineage>
</organism>
<keyword evidence="3" id="KW-1185">Reference proteome</keyword>